<evidence type="ECO:0000313" key="9">
    <source>
        <dbReference type="EMBL" id="RUS25456.1"/>
    </source>
</evidence>
<evidence type="ECO:0000313" key="10">
    <source>
        <dbReference type="Proteomes" id="UP000274822"/>
    </source>
</evidence>
<keyword evidence="3" id="KW-0813">Transport</keyword>
<feature type="transmembrane region" description="Helical" evidence="8">
    <location>
        <begin position="311"/>
        <end position="333"/>
    </location>
</feature>
<proteinExistence type="inferred from homology"/>
<feature type="transmembrane region" description="Helical" evidence="8">
    <location>
        <begin position="461"/>
        <end position="479"/>
    </location>
</feature>
<dbReference type="GO" id="GO:0000329">
    <property type="term" value="C:fungal-type vacuole membrane"/>
    <property type="evidence" value="ECO:0007669"/>
    <property type="project" value="TreeGrafter"/>
</dbReference>
<sequence length="690" mass="75594">MTGTDARSQTGAQQPDGDPIDGAQMSIGVRRLDGYSLLGAVNEDLPHFTWRSVAAGLLIGTLLCFSNMYFGLQTGWISMMSLQSSLLGYAIFKPFQGKLRVAFGPIENVFLQTIAVATGTMPLAAGFVGIIPALASLEETDRMGGPIRLSATQLIIWSLGLAFFGIIREKLRFPSGTATAQMISILHQKSDPTSKPTGATLMRRNARASRGAPSIQPQPRPAISLPPPPSLQPAIDEDIDHEKSWQIKWRALLYSFTLSSVYTLLTYFGLPTTLSMLLGSIVGWGFLSPLAYYMGWAPGKVNDWKTGSRGWIMWISLAVMVAESVVSLGVVLVRLMIKVREGHENEIRHKVSNEYQGRRRVERAAVGGNANGEGSPERRQLLARRMSVGDLAEEEIEEEREEEEEQFFEIPLRRQRAYEEDEAAPPEQLVKPIVTITGLIISSLLCIAGVTVLFGQEALPVYATIIAVLVAMLLSVLGVGEKFLIVGIGKVSQVLFAQIVPGGIVANLVAGGIAEAGAYVLYSTVYIIPGKEFPAPTAEVWLDMSRLVNGQPLPKYTLQFGIFFAALFSFLVLVKEIWNVSWARYIPQGIAFAVGIYNPPNFTLARVIGGYIGWRWDRYCDTTVLNGGDVDGEQGYAQRKTWSTWITKYLSWIAEYRMAGRVVIIVVASGFVLGEGTFAIFAKFAEGCDL</sequence>
<dbReference type="EMBL" id="RBNJ01012948">
    <property type="protein sequence ID" value="RUS25456.1"/>
    <property type="molecule type" value="Genomic_DNA"/>
</dbReference>
<evidence type="ECO:0000256" key="3">
    <source>
        <dbReference type="ARBA" id="ARBA00022448"/>
    </source>
</evidence>
<keyword evidence="10" id="KW-1185">Reference proteome</keyword>
<feature type="transmembrane region" description="Helical" evidence="8">
    <location>
        <begin position="113"/>
        <end position="135"/>
    </location>
</feature>
<feature type="transmembrane region" description="Helical" evidence="8">
    <location>
        <begin position="662"/>
        <end position="682"/>
    </location>
</feature>
<feature type="transmembrane region" description="Helical" evidence="8">
    <location>
        <begin position="251"/>
        <end position="270"/>
    </location>
</feature>
<feature type="transmembrane region" description="Helical" evidence="8">
    <location>
        <begin position="433"/>
        <end position="455"/>
    </location>
</feature>
<dbReference type="Proteomes" id="UP000274822">
    <property type="component" value="Unassembled WGS sequence"/>
</dbReference>
<dbReference type="GO" id="GO:0035673">
    <property type="term" value="F:oligopeptide transmembrane transporter activity"/>
    <property type="evidence" value="ECO:0007669"/>
    <property type="project" value="InterPro"/>
</dbReference>
<accession>A0A433Q6Q2</accession>
<keyword evidence="5 8" id="KW-1133">Transmembrane helix</keyword>
<keyword evidence="6 8" id="KW-0472">Membrane</keyword>
<comment type="subcellular location">
    <subcellularLocation>
        <location evidence="1">Membrane</location>
        <topology evidence="1">Multi-pass membrane protein</topology>
    </subcellularLocation>
</comment>
<feature type="compositionally biased region" description="Polar residues" evidence="7">
    <location>
        <begin position="1"/>
        <end position="13"/>
    </location>
</feature>
<dbReference type="PANTHER" id="PTHR31645:SF0">
    <property type="entry name" value="OLIGOPEPTIDE TRANSPORTER YGL114W-RELATED"/>
    <property type="match status" value="1"/>
</dbReference>
<comment type="similarity">
    <text evidence="2">Belongs to the oligopeptide OPT transporter family.</text>
</comment>
<evidence type="ECO:0000256" key="7">
    <source>
        <dbReference type="SAM" id="MobiDB-lite"/>
    </source>
</evidence>
<feature type="transmembrane region" description="Helical" evidence="8">
    <location>
        <begin position="491"/>
        <end position="514"/>
    </location>
</feature>
<feature type="transmembrane region" description="Helical" evidence="8">
    <location>
        <begin position="53"/>
        <end position="70"/>
    </location>
</feature>
<evidence type="ECO:0000256" key="6">
    <source>
        <dbReference type="ARBA" id="ARBA00023136"/>
    </source>
</evidence>
<evidence type="ECO:0000256" key="5">
    <source>
        <dbReference type="ARBA" id="ARBA00022989"/>
    </source>
</evidence>
<feature type="transmembrane region" description="Helical" evidence="8">
    <location>
        <begin position="556"/>
        <end position="574"/>
    </location>
</feature>
<dbReference type="InterPro" id="IPR045035">
    <property type="entry name" value="YSL-like"/>
</dbReference>
<organism evidence="9 10">
    <name type="scientific">Jimgerdemannia flammicorona</name>
    <dbReference type="NCBI Taxonomy" id="994334"/>
    <lineage>
        <taxon>Eukaryota</taxon>
        <taxon>Fungi</taxon>
        <taxon>Fungi incertae sedis</taxon>
        <taxon>Mucoromycota</taxon>
        <taxon>Mucoromycotina</taxon>
        <taxon>Endogonomycetes</taxon>
        <taxon>Endogonales</taxon>
        <taxon>Endogonaceae</taxon>
        <taxon>Jimgerdemannia</taxon>
    </lineage>
</organism>
<protein>
    <submittedName>
        <fullName evidence="9">OPT oligopeptide transporter protein-domain-containing protein</fullName>
    </submittedName>
</protein>
<dbReference type="PANTHER" id="PTHR31645">
    <property type="entry name" value="OLIGOPEPTIDE TRANSPORTER YGL114W-RELATED"/>
    <property type="match status" value="1"/>
</dbReference>
<name>A0A433Q6Q2_9FUNG</name>
<keyword evidence="4 8" id="KW-0812">Transmembrane</keyword>
<evidence type="ECO:0000256" key="2">
    <source>
        <dbReference type="ARBA" id="ARBA00008807"/>
    </source>
</evidence>
<gene>
    <name evidence="9" type="ORF">BC938DRAFT_472149</name>
</gene>
<feature type="region of interest" description="Disordered" evidence="7">
    <location>
        <begin position="1"/>
        <end position="21"/>
    </location>
</feature>
<evidence type="ECO:0000256" key="4">
    <source>
        <dbReference type="ARBA" id="ARBA00022692"/>
    </source>
</evidence>
<feature type="transmembrane region" description="Helical" evidence="8">
    <location>
        <begin position="147"/>
        <end position="167"/>
    </location>
</feature>
<dbReference type="InterPro" id="IPR004813">
    <property type="entry name" value="OPT"/>
</dbReference>
<comment type="caution">
    <text evidence="9">The sequence shown here is derived from an EMBL/GenBank/DDBJ whole genome shotgun (WGS) entry which is preliminary data.</text>
</comment>
<evidence type="ECO:0000256" key="1">
    <source>
        <dbReference type="ARBA" id="ARBA00004141"/>
    </source>
</evidence>
<feature type="compositionally biased region" description="Pro residues" evidence="7">
    <location>
        <begin position="216"/>
        <end position="227"/>
    </location>
</feature>
<feature type="region of interest" description="Disordered" evidence="7">
    <location>
        <begin position="205"/>
        <end position="227"/>
    </location>
</feature>
<dbReference type="Pfam" id="PF03169">
    <property type="entry name" value="OPT"/>
    <property type="match status" value="2"/>
</dbReference>
<dbReference type="AlphaFoldDB" id="A0A433Q6Q2"/>
<evidence type="ECO:0000256" key="8">
    <source>
        <dbReference type="SAM" id="Phobius"/>
    </source>
</evidence>
<reference evidence="9 10" key="1">
    <citation type="journal article" date="2018" name="New Phytol.">
        <title>Phylogenomics of Endogonaceae and evolution of mycorrhizas within Mucoromycota.</title>
        <authorList>
            <person name="Chang Y."/>
            <person name="Desiro A."/>
            <person name="Na H."/>
            <person name="Sandor L."/>
            <person name="Lipzen A."/>
            <person name="Clum A."/>
            <person name="Barry K."/>
            <person name="Grigoriev I.V."/>
            <person name="Martin F.M."/>
            <person name="Stajich J.E."/>
            <person name="Smith M.E."/>
            <person name="Bonito G."/>
            <person name="Spatafora J.W."/>
        </authorList>
    </citation>
    <scope>NUCLEOTIDE SEQUENCE [LARGE SCALE GENOMIC DNA]</scope>
    <source>
        <strain evidence="9 10">AD002</strain>
    </source>
</reference>